<dbReference type="Gramene" id="KOM47483">
    <property type="protein sequence ID" value="KOM47483"/>
    <property type="gene ID" value="LR48_Vigan07g118700"/>
</dbReference>
<proteinExistence type="predicted"/>
<reference evidence="3" key="1">
    <citation type="journal article" date="2015" name="Proc. Natl. Acad. Sci. U.S.A.">
        <title>Genome sequencing of adzuki bean (Vigna angularis) provides insight into high starch and low fat accumulation and domestication.</title>
        <authorList>
            <person name="Yang K."/>
            <person name="Tian Z."/>
            <person name="Chen C."/>
            <person name="Luo L."/>
            <person name="Zhao B."/>
            <person name="Wang Z."/>
            <person name="Yu L."/>
            <person name="Li Y."/>
            <person name="Sun Y."/>
            <person name="Li W."/>
            <person name="Chen Y."/>
            <person name="Li Y."/>
            <person name="Zhang Y."/>
            <person name="Ai D."/>
            <person name="Zhao J."/>
            <person name="Shang C."/>
            <person name="Ma Y."/>
            <person name="Wu B."/>
            <person name="Wang M."/>
            <person name="Gao L."/>
            <person name="Sun D."/>
            <person name="Zhang P."/>
            <person name="Guo F."/>
            <person name="Wang W."/>
            <person name="Li Y."/>
            <person name="Wang J."/>
            <person name="Varshney R.K."/>
            <person name="Wang J."/>
            <person name="Ling H.Q."/>
            <person name="Wan P."/>
        </authorList>
    </citation>
    <scope>NUCLEOTIDE SEQUENCE</scope>
    <source>
        <strain evidence="3">cv. Jingnong 6</strain>
    </source>
</reference>
<dbReference type="AlphaFoldDB" id="A0A0L9UXK1"/>
<dbReference type="Proteomes" id="UP000053144">
    <property type="component" value="Chromosome 7"/>
</dbReference>
<evidence type="ECO:0000256" key="1">
    <source>
        <dbReference type="SAM" id="MobiDB-lite"/>
    </source>
</evidence>
<evidence type="ECO:0000313" key="2">
    <source>
        <dbReference type="EMBL" id="KOM47483.1"/>
    </source>
</evidence>
<gene>
    <name evidence="2" type="ORF">LR48_Vigan07g118700</name>
</gene>
<accession>A0A0L9UXK1</accession>
<evidence type="ECO:0000313" key="3">
    <source>
        <dbReference type="Proteomes" id="UP000053144"/>
    </source>
</evidence>
<organism evidence="2 3">
    <name type="scientific">Phaseolus angularis</name>
    <name type="common">Azuki bean</name>
    <name type="synonym">Vigna angularis</name>
    <dbReference type="NCBI Taxonomy" id="3914"/>
    <lineage>
        <taxon>Eukaryota</taxon>
        <taxon>Viridiplantae</taxon>
        <taxon>Streptophyta</taxon>
        <taxon>Embryophyta</taxon>
        <taxon>Tracheophyta</taxon>
        <taxon>Spermatophyta</taxon>
        <taxon>Magnoliopsida</taxon>
        <taxon>eudicotyledons</taxon>
        <taxon>Gunneridae</taxon>
        <taxon>Pentapetalae</taxon>
        <taxon>rosids</taxon>
        <taxon>fabids</taxon>
        <taxon>Fabales</taxon>
        <taxon>Fabaceae</taxon>
        <taxon>Papilionoideae</taxon>
        <taxon>50 kb inversion clade</taxon>
        <taxon>NPAAA clade</taxon>
        <taxon>indigoferoid/millettioid clade</taxon>
        <taxon>Phaseoleae</taxon>
        <taxon>Vigna</taxon>
    </lineage>
</organism>
<protein>
    <submittedName>
        <fullName evidence="2">Uncharacterized protein</fullName>
    </submittedName>
</protein>
<feature type="region of interest" description="Disordered" evidence="1">
    <location>
        <begin position="1"/>
        <end position="20"/>
    </location>
</feature>
<name>A0A0L9UXK1_PHAAN</name>
<dbReference type="EMBL" id="CM003377">
    <property type="protein sequence ID" value="KOM47483.1"/>
    <property type="molecule type" value="Genomic_DNA"/>
</dbReference>
<feature type="compositionally biased region" description="Basic residues" evidence="1">
    <location>
        <begin position="1"/>
        <end position="11"/>
    </location>
</feature>
<sequence length="245" mass="27028">MHYQKQRRKPSKNTSNAVSKYVGSKTPKVCCLQRCNGDSLTNTNVSRWLGGRNIGGGGGHHHLHPDTLSHGQTVYHLHHPSHHLQHPTSIIIRSAPRDLRAPYLSATTAYPQDHHHPPHSLHSIQNIFMTREETCPAVGRGGVVSEAAVAAKGGVASNLGRKGMKIGFWVPLDSGVILQKSAEYANVTFTKIGRVLRFRLFAFSQYKIVFSVRPSSVRANIIQLNDVQKIRSFLVIAFGLDHALA</sequence>